<evidence type="ECO:0000313" key="2">
    <source>
        <dbReference type="EMBL" id="QCW03895.1"/>
    </source>
</evidence>
<keyword evidence="1" id="KW-0812">Transmembrane</keyword>
<dbReference type="Proteomes" id="UP000307562">
    <property type="component" value="Chromosome"/>
</dbReference>
<dbReference type="EMBL" id="CP040637">
    <property type="protein sequence ID" value="QCW03895.1"/>
    <property type="molecule type" value="Genomic_DNA"/>
</dbReference>
<feature type="transmembrane region" description="Helical" evidence="1">
    <location>
        <begin position="12"/>
        <end position="33"/>
    </location>
</feature>
<evidence type="ECO:0000313" key="3">
    <source>
        <dbReference type="Proteomes" id="UP000307562"/>
    </source>
</evidence>
<organism evidence="2 3">
    <name type="scientific">Natrinema pallidum</name>
    <dbReference type="NCBI Taxonomy" id="69527"/>
    <lineage>
        <taxon>Archaea</taxon>
        <taxon>Methanobacteriati</taxon>
        <taxon>Methanobacteriota</taxon>
        <taxon>Stenosarchaea group</taxon>
        <taxon>Halobacteria</taxon>
        <taxon>Halobacteriales</taxon>
        <taxon>Natrialbaceae</taxon>
        <taxon>Natrinema</taxon>
    </lineage>
</organism>
<dbReference type="AlphaFoldDB" id="A0A4P9TIC9"/>
<name>A0A4P9TIC9_9EURY</name>
<keyword evidence="1" id="KW-1133">Transmembrane helix</keyword>
<sequence>MVTISHRHRDRGQLLLVGAITLAFIILGAVVVYNGVLATETVASGPTGQTGPGAKVTNDELEDGLGGLAHRGNVNWDNSSGGSYGNALETAITGDSEYADSYLNTTVSSRPTATRIETVDVVMEARVATNSIGNESVDLMNNESAINTTRHVGHFALEFDPDDSDGDITVRSVNSSGGTKEVTIADSGSDYTIQSEPCSMSQPVRIDFVRGTINGTERECGLELIDPDESYDEVELSQGDDADGSYELVVKGDQDIDGIVDVDYGAWDIAADVTYTSNEVSYTRLQRVPIYGEGSQNPFGLVPNGFCDNLNLTGGSTTIDDGKITECDIKKADGSGFTVDIADESTLVGEVEIDGDLDITDESTLYGRVIRAQNIDIDDGKLIGDINNKESITMDNGAKVSGDISSDKTISMGTNSVVRGDIYSKKDVDIDGGSVVYGDVTADGTVTVNDGTVHGEIND</sequence>
<evidence type="ECO:0000256" key="1">
    <source>
        <dbReference type="SAM" id="Phobius"/>
    </source>
</evidence>
<proteinExistence type="predicted"/>
<protein>
    <submittedName>
        <fullName evidence="2">Polymer-forming cytoskeletal protein</fullName>
    </submittedName>
</protein>
<keyword evidence="1" id="KW-0472">Membrane</keyword>
<gene>
    <name evidence="2" type="ORF">FGF80_11885</name>
</gene>
<dbReference type="KEGG" id="npl:FGF80_11885"/>
<keyword evidence="3" id="KW-1185">Reference proteome</keyword>
<accession>A0A4P9TIC9</accession>
<reference evidence="3" key="1">
    <citation type="submission" date="2019-05" db="EMBL/GenBank/DDBJ databases">
        <title>Complete Genome Sequence and Methylation Pattern of the Halophilic Archaeon Natrinema pallidum BOL6-1.</title>
        <authorList>
            <person name="DasSarma P."/>
            <person name="DasSarma B.P."/>
            <person name="DasSarma S.L."/>
            <person name="Martinez F.L."/>
            <person name="Guzman D."/>
            <person name="Roberts R.J."/>
            <person name="DasSarma S."/>
        </authorList>
    </citation>
    <scope>NUCLEOTIDE SEQUENCE [LARGE SCALE GENOMIC DNA]</scope>
    <source>
        <strain evidence="3">BOL6-1</strain>
    </source>
</reference>